<sequence>MTTTLVFTRYLYNLDEVILSGLGCLLKHTNIEECYFWFYELYSSGYVEETWNLLWKIYYDFYAEKNGYFERKMKQYYRGWKKNKSFKSIMNVLRTLHTMYKNISGRVFMMRMYYCNTLRQLISKENRQQITSGNRKTQLFKYGLLENKDPVIGYYLTRLYSLMDEEALIDLLKEVKNVNIVLHNNYDHLHQLYYHSIKGEAIKKRSVSYNVGVDAIKQLELTDETCYNESKYENVNTVYKTLAMRRKYGINSNIGCFKLARDEVDLNNEFWYHWEYYAYRCPLWKSRFDKYKIKIDDENKEIIFEDEDEYEEFYELYQYEPDEQSKETQEKSTKILKKRKLNEWLEDSGVEVSRPEKIRKKLKY</sequence>
<evidence type="ECO:0000313" key="1">
    <source>
        <dbReference type="EMBL" id="QHU15025.1"/>
    </source>
</evidence>
<reference evidence="1" key="1">
    <citation type="journal article" date="2020" name="Nature">
        <title>Giant virus diversity and host interactions through global metagenomics.</title>
        <authorList>
            <person name="Schulz F."/>
            <person name="Roux S."/>
            <person name="Paez-Espino D."/>
            <person name="Jungbluth S."/>
            <person name="Walsh D.A."/>
            <person name="Denef V.J."/>
            <person name="McMahon K.D."/>
            <person name="Konstantinidis K.T."/>
            <person name="Eloe-Fadrosh E.A."/>
            <person name="Kyrpides N.C."/>
            <person name="Woyke T."/>
        </authorList>
    </citation>
    <scope>NUCLEOTIDE SEQUENCE</scope>
    <source>
        <strain evidence="1">GVMAG-S-1102244-55</strain>
    </source>
</reference>
<organism evidence="1">
    <name type="scientific">viral metagenome</name>
    <dbReference type="NCBI Taxonomy" id="1070528"/>
    <lineage>
        <taxon>unclassified sequences</taxon>
        <taxon>metagenomes</taxon>
        <taxon>organismal metagenomes</taxon>
    </lineage>
</organism>
<name>A0A6C0KAF6_9ZZZZ</name>
<accession>A0A6C0KAF6</accession>
<protein>
    <submittedName>
        <fullName evidence="1">Uncharacterized protein</fullName>
    </submittedName>
</protein>
<dbReference type="EMBL" id="MN740848">
    <property type="protein sequence ID" value="QHU15025.1"/>
    <property type="molecule type" value="Genomic_DNA"/>
</dbReference>
<proteinExistence type="predicted"/>
<dbReference type="AlphaFoldDB" id="A0A6C0KAF6"/>